<organism evidence="1 2">
    <name type="scientific">Rosa chinensis</name>
    <name type="common">China rose</name>
    <dbReference type="NCBI Taxonomy" id="74649"/>
    <lineage>
        <taxon>Eukaryota</taxon>
        <taxon>Viridiplantae</taxon>
        <taxon>Streptophyta</taxon>
        <taxon>Embryophyta</taxon>
        <taxon>Tracheophyta</taxon>
        <taxon>Spermatophyta</taxon>
        <taxon>Magnoliopsida</taxon>
        <taxon>eudicotyledons</taxon>
        <taxon>Gunneridae</taxon>
        <taxon>Pentapetalae</taxon>
        <taxon>rosids</taxon>
        <taxon>fabids</taxon>
        <taxon>Rosales</taxon>
        <taxon>Rosaceae</taxon>
        <taxon>Rosoideae</taxon>
        <taxon>Rosoideae incertae sedis</taxon>
        <taxon>Rosa</taxon>
    </lineage>
</organism>
<protein>
    <submittedName>
        <fullName evidence="1">Uncharacterized protein</fullName>
    </submittedName>
</protein>
<dbReference type="AlphaFoldDB" id="A0A2P6QTN6"/>
<evidence type="ECO:0000313" key="1">
    <source>
        <dbReference type="EMBL" id="PRQ37545.1"/>
    </source>
</evidence>
<keyword evidence="2" id="KW-1185">Reference proteome</keyword>
<comment type="caution">
    <text evidence="1">The sequence shown here is derived from an EMBL/GenBank/DDBJ whole genome shotgun (WGS) entry which is preliminary data.</text>
</comment>
<sequence>MSKLKSHEKELSRVSYDFSKLRVCIRKFFTSHIGSHVRTYL</sequence>
<gene>
    <name evidence="1" type="ORF">RchiOBHm_Chr4g0403771</name>
</gene>
<name>A0A2P6QTN6_ROSCH</name>
<evidence type="ECO:0000313" key="2">
    <source>
        <dbReference type="Proteomes" id="UP000238479"/>
    </source>
</evidence>
<dbReference type="EMBL" id="PDCK01000042">
    <property type="protein sequence ID" value="PRQ37545.1"/>
    <property type="molecule type" value="Genomic_DNA"/>
</dbReference>
<proteinExistence type="predicted"/>
<reference evidence="1 2" key="1">
    <citation type="journal article" date="2018" name="Nat. Genet.">
        <title>The Rosa genome provides new insights in the design of modern roses.</title>
        <authorList>
            <person name="Bendahmane M."/>
        </authorList>
    </citation>
    <scope>NUCLEOTIDE SEQUENCE [LARGE SCALE GENOMIC DNA]</scope>
    <source>
        <strain evidence="2">cv. Old Blush</strain>
    </source>
</reference>
<accession>A0A2P6QTN6</accession>
<dbReference type="Gramene" id="PRQ37545">
    <property type="protein sequence ID" value="PRQ37545"/>
    <property type="gene ID" value="RchiOBHm_Chr4g0403771"/>
</dbReference>
<dbReference type="Proteomes" id="UP000238479">
    <property type="component" value="Chromosome 4"/>
</dbReference>